<dbReference type="Proteomes" id="UP000663879">
    <property type="component" value="Unassembled WGS sequence"/>
</dbReference>
<keyword evidence="1" id="KW-1133">Transmembrane helix</keyword>
<sequence>MLKKSSIIRYGSYMRTRRKHLITLGLTILFTFIFIQLFAQKIYLNLAYRNKNYKQFQIGDTSAQSEYTVVTQYFDLKKSKHTIEDYQKWNMNFFKSIGSPFVLFTDHKSLEKMLPIMKNLNLNVTILVAESHWIFFSEIERWRKRTYIEKYLNQQLLLDPEKHIHTPDLYAIWNMKSYLVYKVTELNPYNSKFYIYTDIGAWRNQIFENWPDKKMVTDLTSYLDNKILFSQISFPKLREMYIQGGFFAGSKKAIELFLNNFFEFHDRQLDSGLFIGKDQNMMYDLVFTYFNSKQYYRLRTWELLCSKDYDNWLFYQYFLANEKYYICQESKFSLLL</sequence>
<name>A0A814EX66_9BILA</name>
<dbReference type="Pfam" id="PF09612">
    <property type="entry name" value="HtrL_YibB"/>
    <property type="match status" value="1"/>
</dbReference>
<dbReference type="AlphaFoldDB" id="A0A814EX66"/>
<keyword evidence="3" id="KW-1185">Reference proteome</keyword>
<feature type="transmembrane region" description="Helical" evidence="1">
    <location>
        <begin position="21"/>
        <end position="39"/>
    </location>
</feature>
<evidence type="ECO:0000256" key="1">
    <source>
        <dbReference type="SAM" id="Phobius"/>
    </source>
</evidence>
<dbReference type="OrthoDB" id="411632at2759"/>
<dbReference type="EMBL" id="CAJNOC010003332">
    <property type="protein sequence ID" value="CAF0978046.1"/>
    <property type="molecule type" value="Genomic_DNA"/>
</dbReference>
<keyword evidence="1" id="KW-0472">Membrane</keyword>
<proteinExistence type="predicted"/>
<evidence type="ECO:0000313" key="2">
    <source>
        <dbReference type="EMBL" id="CAF0978046.1"/>
    </source>
</evidence>
<keyword evidence="1" id="KW-0812">Transmembrane</keyword>
<accession>A0A814EX66</accession>
<protein>
    <submittedName>
        <fullName evidence="2">Uncharacterized protein</fullName>
    </submittedName>
</protein>
<comment type="caution">
    <text evidence="2">The sequence shown here is derived from an EMBL/GenBank/DDBJ whole genome shotgun (WGS) entry which is preliminary data.</text>
</comment>
<evidence type="ECO:0000313" key="3">
    <source>
        <dbReference type="Proteomes" id="UP000663879"/>
    </source>
</evidence>
<reference evidence="2" key="1">
    <citation type="submission" date="2021-02" db="EMBL/GenBank/DDBJ databases">
        <authorList>
            <person name="Nowell W R."/>
        </authorList>
    </citation>
    <scope>NUCLEOTIDE SEQUENCE</scope>
    <source>
        <strain evidence="2">Ploen Becks lab</strain>
    </source>
</reference>
<gene>
    <name evidence="2" type="ORF">OXX778_LOCUS15272</name>
</gene>
<dbReference type="InterPro" id="IPR011735">
    <property type="entry name" value="WlaTC/HtrL_glycosyltransf"/>
</dbReference>
<organism evidence="2 3">
    <name type="scientific">Brachionus calyciflorus</name>
    <dbReference type="NCBI Taxonomy" id="104777"/>
    <lineage>
        <taxon>Eukaryota</taxon>
        <taxon>Metazoa</taxon>
        <taxon>Spiralia</taxon>
        <taxon>Gnathifera</taxon>
        <taxon>Rotifera</taxon>
        <taxon>Eurotatoria</taxon>
        <taxon>Monogononta</taxon>
        <taxon>Pseudotrocha</taxon>
        <taxon>Ploima</taxon>
        <taxon>Brachionidae</taxon>
        <taxon>Brachionus</taxon>
    </lineage>
</organism>